<feature type="compositionally biased region" description="Polar residues" evidence="1">
    <location>
        <begin position="1"/>
        <end position="10"/>
    </location>
</feature>
<reference evidence="2 3" key="1">
    <citation type="submission" date="2019-07" db="EMBL/GenBank/DDBJ databases">
        <title>De Novo Assembly of kiwifruit Actinidia rufa.</title>
        <authorList>
            <person name="Sugita-Konishi S."/>
            <person name="Sato K."/>
            <person name="Mori E."/>
            <person name="Abe Y."/>
            <person name="Kisaki G."/>
            <person name="Hamano K."/>
            <person name="Suezawa K."/>
            <person name="Otani M."/>
            <person name="Fukuda T."/>
            <person name="Manabe T."/>
            <person name="Gomi K."/>
            <person name="Tabuchi M."/>
            <person name="Akimitsu K."/>
            <person name="Kataoka I."/>
        </authorList>
    </citation>
    <scope>NUCLEOTIDE SEQUENCE [LARGE SCALE GENOMIC DNA]</scope>
    <source>
        <strain evidence="3">cv. Fuchu</strain>
    </source>
</reference>
<accession>A0A7J0F0W0</accession>
<protein>
    <submittedName>
        <fullName evidence="2">Uncharacterized protein</fullName>
    </submittedName>
</protein>
<proteinExistence type="predicted"/>
<evidence type="ECO:0000313" key="2">
    <source>
        <dbReference type="EMBL" id="GFY91507.1"/>
    </source>
</evidence>
<organism evidence="2 3">
    <name type="scientific">Actinidia rufa</name>
    <dbReference type="NCBI Taxonomy" id="165716"/>
    <lineage>
        <taxon>Eukaryota</taxon>
        <taxon>Viridiplantae</taxon>
        <taxon>Streptophyta</taxon>
        <taxon>Embryophyta</taxon>
        <taxon>Tracheophyta</taxon>
        <taxon>Spermatophyta</taxon>
        <taxon>Magnoliopsida</taxon>
        <taxon>eudicotyledons</taxon>
        <taxon>Gunneridae</taxon>
        <taxon>Pentapetalae</taxon>
        <taxon>asterids</taxon>
        <taxon>Ericales</taxon>
        <taxon>Actinidiaceae</taxon>
        <taxon>Actinidia</taxon>
    </lineage>
</organism>
<evidence type="ECO:0000256" key="1">
    <source>
        <dbReference type="SAM" id="MobiDB-lite"/>
    </source>
</evidence>
<comment type="caution">
    <text evidence="2">The sequence shown here is derived from an EMBL/GenBank/DDBJ whole genome shotgun (WGS) entry which is preliminary data.</text>
</comment>
<dbReference type="AlphaFoldDB" id="A0A7J0F0W0"/>
<sequence length="74" mass="7761">MSQVYHTSHQGYGPGTAPPPGGYPSAIPPPYEGYPPPLPGPPGPTSYQVWRLSVAAVRWSSVAASSRLSTETLP</sequence>
<name>A0A7J0F0W0_9ERIC</name>
<evidence type="ECO:0000313" key="3">
    <source>
        <dbReference type="Proteomes" id="UP000585474"/>
    </source>
</evidence>
<dbReference type="Proteomes" id="UP000585474">
    <property type="component" value="Unassembled WGS sequence"/>
</dbReference>
<dbReference type="EMBL" id="BJWL01000007">
    <property type="protein sequence ID" value="GFY91507.1"/>
    <property type="molecule type" value="Genomic_DNA"/>
</dbReference>
<feature type="compositionally biased region" description="Pro residues" evidence="1">
    <location>
        <begin position="16"/>
        <end position="43"/>
    </location>
</feature>
<keyword evidence="3" id="KW-1185">Reference proteome</keyword>
<feature type="region of interest" description="Disordered" evidence="1">
    <location>
        <begin position="1"/>
        <end position="43"/>
    </location>
</feature>
<gene>
    <name evidence="2" type="ORF">Acr_07g0017030</name>
</gene>